<feature type="domain" description="ABC transporter" evidence="6">
    <location>
        <begin position="327"/>
        <end position="523"/>
    </location>
</feature>
<gene>
    <name evidence="7" type="ORF">H6A32_12550</name>
</gene>
<dbReference type="InterPro" id="IPR039421">
    <property type="entry name" value="Type_1_exporter"/>
</dbReference>
<comment type="caution">
    <text evidence="7">The sequence shown here is derived from an EMBL/GenBank/DDBJ whole genome shotgun (WGS) entry which is preliminary data.</text>
</comment>
<evidence type="ECO:0000256" key="1">
    <source>
        <dbReference type="ARBA" id="ARBA00004651"/>
    </source>
</evidence>
<dbReference type="Proteomes" id="UP000775686">
    <property type="component" value="Unassembled WGS sequence"/>
</dbReference>
<organism evidence="7 8">
    <name type="scientific">Drancourtella massiliensis</name>
    <dbReference type="NCBI Taxonomy" id="1632013"/>
    <lineage>
        <taxon>Bacteria</taxon>
        <taxon>Bacillati</taxon>
        <taxon>Bacillota</taxon>
        <taxon>Clostridia</taxon>
        <taxon>Eubacteriales</taxon>
        <taxon>Oscillospiraceae</taxon>
        <taxon>Drancourtella</taxon>
    </lineage>
</organism>
<keyword evidence="7" id="KW-0547">Nucleotide-binding</keyword>
<feature type="transmembrane region" description="Helical" evidence="5">
    <location>
        <begin position="152"/>
        <end position="172"/>
    </location>
</feature>
<keyword evidence="3 5" id="KW-1133">Transmembrane helix</keyword>
<dbReference type="EMBL" id="JACJKH010000025">
    <property type="protein sequence ID" value="MBM6745116.1"/>
    <property type="molecule type" value="Genomic_DNA"/>
</dbReference>
<evidence type="ECO:0000256" key="2">
    <source>
        <dbReference type="ARBA" id="ARBA00022692"/>
    </source>
</evidence>
<dbReference type="InterPro" id="IPR003439">
    <property type="entry name" value="ABC_transporter-like_ATP-bd"/>
</dbReference>
<feature type="transmembrane region" description="Helical" evidence="5">
    <location>
        <begin position="16"/>
        <end position="34"/>
    </location>
</feature>
<dbReference type="RefSeq" id="WP_138373770.1">
    <property type="nucleotide sequence ID" value="NZ_JACJKH010000025.1"/>
</dbReference>
<evidence type="ECO:0000259" key="6">
    <source>
        <dbReference type="PROSITE" id="PS50893"/>
    </source>
</evidence>
<evidence type="ECO:0000256" key="3">
    <source>
        <dbReference type="ARBA" id="ARBA00022989"/>
    </source>
</evidence>
<keyword evidence="7" id="KW-0067">ATP-binding</keyword>
<dbReference type="InterPro" id="IPR027417">
    <property type="entry name" value="P-loop_NTPase"/>
</dbReference>
<dbReference type="InterPro" id="IPR036640">
    <property type="entry name" value="ABC1_TM_sf"/>
</dbReference>
<dbReference type="SUPFAM" id="SSF52540">
    <property type="entry name" value="P-loop containing nucleoside triphosphate hydrolases"/>
    <property type="match status" value="1"/>
</dbReference>
<proteinExistence type="predicted"/>
<evidence type="ECO:0000313" key="7">
    <source>
        <dbReference type="EMBL" id="MBM6745116.1"/>
    </source>
</evidence>
<evidence type="ECO:0000313" key="8">
    <source>
        <dbReference type="Proteomes" id="UP000775686"/>
    </source>
</evidence>
<keyword evidence="4 5" id="KW-0472">Membrane</keyword>
<dbReference type="Pfam" id="PF00005">
    <property type="entry name" value="ABC_tran"/>
    <property type="match status" value="1"/>
</dbReference>
<evidence type="ECO:0000256" key="5">
    <source>
        <dbReference type="SAM" id="Phobius"/>
    </source>
</evidence>
<reference evidence="7 8" key="1">
    <citation type="journal article" date="2021" name="Sci. Rep.">
        <title>The distribution of antibiotic resistance genes in chicken gut microbiota commensals.</title>
        <authorList>
            <person name="Juricova H."/>
            <person name="Matiasovicova J."/>
            <person name="Kubasova T."/>
            <person name="Cejkova D."/>
            <person name="Rychlik I."/>
        </authorList>
    </citation>
    <scope>NUCLEOTIDE SEQUENCE [LARGE SCALE GENOMIC DNA]</scope>
    <source>
        <strain evidence="7 8">An770</strain>
    </source>
</reference>
<dbReference type="PANTHER" id="PTHR24221:SF654">
    <property type="entry name" value="ATP-BINDING CASSETTE SUB-FAMILY B MEMBER 6"/>
    <property type="match status" value="1"/>
</dbReference>
<accession>A0ABS2EJG9</accession>
<dbReference type="GO" id="GO:0005524">
    <property type="term" value="F:ATP binding"/>
    <property type="evidence" value="ECO:0007669"/>
    <property type="project" value="UniProtKB-KW"/>
</dbReference>
<comment type="subcellular location">
    <subcellularLocation>
        <location evidence="1">Cell membrane</location>
        <topology evidence="1">Multi-pass membrane protein</topology>
    </subcellularLocation>
</comment>
<dbReference type="Gene3D" id="1.20.1560.10">
    <property type="entry name" value="ABC transporter type 1, transmembrane domain"/>
    <property type="match status" value="1"/>
</dbReference>
<feature type="transmembrane region" description="Helical" evidence="5">
    <location>
        <begin position="54"/>
        <end position="72"/>
    </location>
</feature>
<name>A0ABS2EJG9_9FIRM</name>
<evidence type="ECO:0000256" key="4">
    <source>
        <dbReference type="ARBA" id="ARBA00023136"/>
    </source>
</evidence>
<dbReference type="PANTHER" id="PTHR24221">
    <property type="entry name" value="ATP-BINDING CASSETTE SUB-FAMILY B"/>
    <property type="match status" value="1"/>
</dbReference>
<dbReference type="SUPFAM" id="SSF90123">
    <property type="entry name" value="ABC transporter transmembrane region"/>
    <property type="match status" value="1"/>
</dbReference>
<dbReference type="Gene3D" id="3.40.50.300">
    <property type="entry name" value="P-loop containing nucleotide triphosphate hydrolases"/>
    <property type="match status" value="1"/>
</dbReference>
<dbReference type="PROSITE" id="PS50893">
    <property type="entry name" value="ABC_TRANSPORTER_2"/>
    <property type="match status" value="1"/>
</dbReference>
<sequence length="523" mass="60823">MKTQVIHYIDKTKKDFFIMLMLNIINTFLAFLYIPFINSIERRLFYREEGLELSFVLLTIGFVIITVTFYFFSKEKTNKYYIDMNEKLKGDLGEYLWKIEPYELCQSGESKYLMLVTKIKSCSELVDSYLSIGISTGMLIVLSVYICVYMDLRYLLFVILMICIPIGTMILSKPIEKKQQEMNELEKQSLLLIKNMIRGLSIVKCYFLESKVTQKFKEKIHFLSKIEQNKKIYQSIVEIYMQIGRCLIMILIPTLTALLSRKMNLIQEGILSSSIIFFYLLGHMMEVAGRIGNLQEQKADMEFLEQFYSLDTLKELYTKPGDKILELKGENLGYAYGDKEVFKSYNMVLPSTGLILVKGESGKGKSTLLKCMSGLLQIATGKFYINNTEIEREELFQLCVYEPQDPVLCSDIKDNFRIVNNTLSDEEVFSFIKCFDPKLAKKMWENVGCEMLSRGEKKIIQVLRCTVSEANWLFLDEPFSALEQKVKDKIEKMILEIAKQKCVVIAMHETDMDEYADNIYILH</sequence>
<protein>
    <submittedName>
        <fullName evidence="7">ABC transporter ATP-binding protein</fullName>
    </submittedName>
</protein>
<feature type="transmembrane region" description="Helical" evidence="5">
    <location>
        <begin position="128"/>
        <end position="146"/>
    </location>
</feature>
<keyword evidence="8" id="KW-1185">Reference proteome</keyword>
<keyword evidence="2 5" id="KW-0812">Transmembrane</keyword>